<dbReference type="InterPro" id="IPR036135">
    <property type="entry name" value="MoeA_linker/N_sf"/>
</dbReference>
<dbReference type="Pfam" id="PF00994">
    <property type="entry name" value="MoCF_biosynth"/>
    <property type="match status" value="1"/>
</dbReference>
<dbReference type="EMBL" id="FORF01000013">
    <property type="protein sequence ID" value="SFJ24057.1"/>
    <property type="molecule type" value="Genomic_DNA"/>
</dbReference>
<dbReference type="Gene3D" id="2.170.190.11">
    <property type="entry name" value="Molybdopterin biosynthesis moea protein, domain 3"/>
    <property type="match status" value="1"/>
</dbReference>
<evidence type="ECO:0000256" key="7">
    <source>
        <dbReference type="ARBA" id="ARBA00022723"/>
    </source>
</evidence>
<evidence type="ECO:0000256" key="1">
    <source>
        <dbReference type="ARBA" id="ARBA00001946"/>
    </source>
</evidence>
<dbReference type="Gene3D" id="2.40.340.10">
    <property type="entry name" value="MoeA, C-terminal, domain IV"/>
    <property type="match status" value="1"/>
</dbReference>
<dbReference type="InterPro" id="IPR008284">
    <property type="entry name" value="MoCF_biosynth_CS"/>
</dbReference>
<evidence type="ECO:0000259" key="13">
    <source>
        <dbReference type="SMART" id="SM00852"/>
    </source>
</evidence>
<dbReference type="OrthoDB" id="9804758at2"/>
<evidence type="ECO:0000256" key="12">
    <source>
        <dbReference type="SAM" id="MobiDB-lite"/>
    </source>
</evidence>
<dbReference type="NCBIfam" id="TIGR00177">
    <property type="entry name" value="molyb_syn"/>
    <property type="match status" value="1"/>
</dbReference>
<dbReference type="Pfam" id="PF03453">
    <property type="entry name" value="MoeA_N"/>
    <property type="match status" value="1"/>
</dbReference>
<evidence type="ECO:0000256" key="4">
    <source>
        <dbReference type="ARBA" id="ARBA00010763"/>
    </source>
</evidence>
<feature type="domain" description="MoaB/Mog" evidence="13">
    <location>
        <begin position="202"/>
        <end position="341"/>
    </location>
</feature>
<evidence type="ECO:0000256" key="9">
    <source>
        <dbReference type="ARBA" id="ARBA00023150"/>
    </source>
</evidence>
<comment type="catalytic activity">
    <reaction evidence="10">
        <text>adenylyl-molybdopterin + molybdate = Mo-molybdopterin + AMP + H(+)</text>
        <dbReference type="Rhea" id="RHEA:35047"/>
        <dbReference type="ChEBI" id="CHEBI:15378"/>
        <dbReference type="ChEBI" id="CHEBI:36264"/>
        <dbReference type="ChEBI" id="CHEBI:62727"/>
        <dbReference type="ChEBI" id="CHEBI:71302"/>
        <dbReference type="ChEBI" id="CHEBI:456215"/>
        <dbReference type="EC" id="2.10.1.1"/>
    </reaction>
</comment>
<sequence>MATTDDSFLTQGRHASTSGSARSAPVAPDIAAARAVALAATVTETEVLPLLDAAGRVLAGAVLSRNAVPPFNASAMDGYAVRTEEFHGSGPWTFTVEGRRAAGDKPLHSSHGPATALRIFTGAPVPDGFDAVVMQERCLRSGDHVTFSSRPASGHNIRFSGEDVASEASLLAKGILLTPTRLALLAGAGHGKVAVARKVRIALISTGSELREPGEALSAGQIHNSNRVLLRAMLAESKWADVEDFGIVADDPDALRHMLAKAALACDAIITTGGVSAGEEDHVASVLQDSGGELDVVQVAMRPGKPVKIGRIGQSLFVGLPGNPNAALVTFRRIALPALRAMAGLAEIDPVAQPVITGFSHAARHGRTEFVPARFSGRTVDGLPVIERLARGSSASLSAAATADGIALLPPGDDAIDEGTLVQFEPF</sequence>
<dbReference type="Proteomes" id="UP000242763">
    <property type="component" value="Unassembled WGS sequence"/>
</dbReference>
<dbReference type="GO" id="GO:0046872">
    <property type="term" value="F:metal ion binding"/>
    <property type="evidence" value="ECO:0007669"/>
    <property type="project" value="UniProtKB-UniRule"/>
</dbReference>
<dbReference type="GO" id="GO:0005829">
    <property type="term" value="C:cytosol"/>
    <property type="evidence" value="ECO:0007669"/>
    <property type="project" value="TreeGrafter"/>
</dbReference>
<dbReference type="PANTHER" id="PTHR10192:SF5">
    <property type="entry name" value="GEPHYRIN"/>
    <property type="match status" value="1"/>
</dbReference>
<dbReference type="STRING" id="1121003.SAMN03080618_02411"/>
<evidence type="ECO:0000256" key="8">
    <source>
        <dbReference type="ARBA" id="ARBA00022842"/>
    </source>
</evidence>
<gene>
    <name evidence="14" type="ORF">SAMN03080618_02411</name>
</gene>
<accession>A0A1I3PRS8</accession>
<dbReference type="AlphaFoldDB" id="A0A1I3PRS8"/>
<dbReference type="GO" id="GO:0061599">
    <property type="term" value="F:molybdopterin molybdotransferase activity"/>
    <property type="evidence" value="ECO:0007669"/>
    <property type="project" value="UniProtKB-UniRule"/>
</dbReference>
<evidence type="ECO:0000256" key="5">
    <source>
        <dbReference type="ARBA" id="ARBA00022505"/>
    </source>
</evidence>
<keyword evidence="6 11" id="KW-0808">Transferase</keyword>
<dbReference type="FunFam" id="3.40.980.10:FF:000004">
    <property type="entry name" value="Molybdopterin molybdenumtransferase"/>
    <property type="match status" value="1"/>
</dbReference>
<keyword evidence="5 11" id="KW-0500">Molybdenum</keyword>
<dbReference type="SUPFAM" id="SSF53218">
    <property type="entry name" value="Molybdenum cofactor biosynthesis proteins"/>
    <property type="match status" value="1"/>
</dbReference>
<dbReference type="InterPro" id="IPR038987">
    <property type="entry name" value="MoeA-like"/>
</dbReference>
<comment type="function">
    <text evidence="2 11">Catalyzes the insertion of molybdate into adenylated molybdopterin with the concomitant release of AMP.</text>
</comment>
<evidence type="ECO:0000256" key="10">
    <source>
        <dbReference type="ARBA" id="ARBA00047317"/>
    </source>
</evidence>
<dbReference type="SUPFAM" id="SSF63882">
    <property type="entry name" value="MoeA N-terminal region -like"/>
    <property type="match status" value="1"/>
</dbReference>
<dbReference type="Pfam" id="PF03454">
    <property type="entry name" value="MoeA_C"/>
    <property type="match status" value="1"/>
</dbReference>
<protein>
    <recommendedName>
        <fullName evidence="11">Molybdopterin molybdenumtransferase</fullName>
        <ecNumber evidence="11">2.10.1.1</ecNumber>
    </recommendedName>
</protein>
<comment type="similarity">
    <text evidence="4 11">Belongs to the MoeA family.</text>
</comment>
<reference evidence="15" key="1">
    <citation type="submission" date="2016-10" db="EMBL/GenBank/DDBJ databases">
        <authorList>
            <person name="Varghese N."/>
            <person name="Submissions S."/>
        </authorList>
    </citation>
    <scope>NUCLEOTIDE SEQUENCE [LARGE SCALE GENOMIC DNA]</scope>
    <source>
        <strain evidence="15">DSM 21857</strain>
    </source>
</reference>
<dbReference type="Gene3D" id="3.90.105.10">
    <property type="entry name" value="Molybdopterin biosynthesis moea protein, domain 2"/>
    <property type="match status" value="1"/>
</dbReference>
<dbReference type="Gene3D" id="3.40.980.10">
    <property type="entry name" value="MoaB/Mog-like domain"/>
    <property type="match status" value="1"/>
</dbReference>
<evidence type="ECO:0000256" key="11">
    <source>
        <dbReference type="RuleBase" id="RU365090"/>
    </source>
</evidence>
<keyword evidence="15" id="KW-1185">Reference proteome</keyword>
<evidence type="ECO:0000313" key="14">
    <source>
        <dbReference type="EMBL" id="SFJ24057.1"/>
    </source>
</evidence>
<feature type="compositionally biased region" description="Polar residues" evidence="12">
    <location>
        <begin position="1"/>
        <end position="20"/>
    </location>
</feature>
<dbReference type="CDD" id="cd00887">
    <property type="entry name" value="MoeA"/>
    <property type="match status" value="1"/>
</dbReference>
<dbReference type="RefSeq" id="WP_091522626.1">
    <property type="nucleotide sequence ID" value="NZ_FORF01000013.1"/>
</dbReference>
<evidence type="ECO:0000256" key="6">
    <source>
        <dbReference type="ARBA" id="ARBA00022679"/>
    </source>
</evidence>
<dbReference type="GO" id="GO:0006777">
    <property type="term" value="P:Mo-molybdopterin cofactor biosynthetic process"/>
    <property type="evidence" value="ECO:0007669"/>
    <property type="project" value="UniProtKB-UniRule"/>
</dbReference>
<proteinExistence type="inferred from homology"/>
<dbReference type="InterPro" id="IPR001453">
    <property type="entry name" value="MoaB/Mog_dom"/>
</dbReference>
<keyword evidence="7 11" id="KW-0479">Metal-binding</keyword>
<evidence type="ECO:0000256" key="3">
    <source>
        <dbReference type="ARBA" id="ARBA00005046"/>
    </source>
</evidence>
<keyword evidence="9 11" id="KW-0501">Molybdenum cofactor biosynthesis</keyword>
<dbReference type="SUPFAM" id="SSF63867">
    <property type="entry name" value="MoeA C-terminal domain-like"/>
    <property type="match status" value="1"/>
</dbReference>
<dbReference type="EC" id="2.10.1.1" evidence="11"/>
<comment type="cofactor">
    <cofactor evidence="1 11">
        <name>Mg(2+)</name>
        <dbReference type="ChEBI" id="CHEBI:18420"/>
    </cofactor>
</comment>
<dbReference type="NCBIfam" id="NF045515">
    <property type="entry name" value="Glp_gephyrin"/>
    <property type="match status" value="1"/>
</dbReference>
<name>A0A1I3PRS8_9HYPH</name>
<dbReference type="InterPro" id="IPR005111">
    <property type="entry name" value="MoeA_C_domain_IV"/>
</dbReference>
<keyword evidence="8 11" id="KW-0460">Magnesium</keyword>
<dbReference type="PANTHER" id="PTHR10192">
    <property type="entry name" value="MOLYBDOPTERIN BIOSYNTHESIS PROTEIN"/>
    <property type="match status" value="1"/>
</dbReference>
<evidence type="ECO:0000313" key="15">
    <source>
        <dbReference type="Proteomes" id="UP000242763"/>
    </source>
</evidence>
<dbReference type="PROSITE" id="PS01079">
    <property type="entry name" value="MOCF_BIOSYNTHESIS_2"/>
    <property type="match status" value="1"/>
</dbReference>
<organism evidence="14 15">
    <name type="scientific">Aquamicrobium aerolatum DSM 21857</name>
    <dbReference type="NCBI Taxonomy" id="1121003"/>
    <lineage>
        <taxon>Bacteria</taxon>
        <taxon>Pseudomonadati</taxon>
        <taxon>Pseudomonadota</taxon>
        <taxon>Alphaproteobacteria</taxon>
        <taxon>Hyphomicrobiales</taxon>
        <taxon>Phyllobacteriaceae</taxon>
        <taxon>Aerobium</taxon>
    </lineage>
</organism>
<dbReference type="UniPathway" id="UPA00344"/>
<dbReference type="InterPro" id="IPR036425">
    <property type="entry name" value="MoaB/Mog-like_dom_sf"/>
</dbReference>
<feature type="region of interest" description="Disordered" evidence="12">
    <location>
        <begin position="1"/>
        <end position="24"/>
    </location>
</feature>
<dbReference type="SMART" id="SM00852">
    <property type="entry name" value="MoCF_biosynth"/>
    <property type="match status" value="1"/>
</dbReference>
<dbReference type="InterPro" id="IPR005110">
    <property type="entry name" value="MoeA_linker/N"/>
</dbReference>
<evidence type="ECO:0000256" key="2">
    <source>
        <dbReference type="ARBA" id="ARBA00002901"/>
    </source>
</evidence>
<dbReference type="InterPro" id="IPR036688">
    <property type="entry name" value="MoeA_C_domain_IV_sf"/>
</dbReference>
<comment type="pathway">
    <text evidence="3 11">Cofactor biosynthesis; molybdopterin biosynthesis.</text>
</comment>